<dbReference type="SUPFAM" id="SSF143880">
    <property type="entry name" value="NE0471 N-terminal domain-like"/>
    <property type="match status" value="1"/>
</dbReference>
<sequence length="81" mass="8987">MVSKLVTVTSVEPMPQHRLKVACSDGARGVFDMSPFMKQPVYRALSDPDEFNRVFIAFGVPTWPNGADIAAERVRSDMVES</sequence>
<gene>
    <name evidence="2" type="ORF">EM848_02765</name>
    <name evidence="1" type="ORF">EMO90_01270</name>
</gene>
<evidence type="ECO:0000313" key="1">
    <source>
        <dbReference type="EMBL" id="KAA8822637.1"/>
    </source>
</evidence>
<dbReference type="AlphaFoldDB" id="A0A5J5E4I5"/>
<name>A0A5J5E4I5_9BIFI</name>
<dbReference type="Proteomes" id="UP000374630">
    <property type="component" value="Unassembled WGS sequence"/>
</dbReference>
<evidence type="ECO:0000313" key="4">
    <source>
        <dbReference type="Proteomes" id="UP000374630"/>
    </source>
</evidence>
<dbReference type="Proteomes" id="UP000345527">
    <property type="component" value="Unassembled WGS sequence"/>
</dbReference>
<dbReference type="InterPro" id="IPR036782">
    <property type="entry name" value="NE0471-like_N"/>
</dbReference>
<evidence type="ECO:0000313" key="2">
    <source>
        <dbReference type="EMBL" id="KAA8824078.1"/>
    </source>
</evidence>
<dbReference type="OrthoDB" id="3233810at2"/>
<evidence type="ECO:0000313" key="3">
    <source>
        <dbReference type="Proteomes" id="UP000345527"/>
    </source>
</evidence>
<accession>A0A5J5E4I5</accession>
<reference evidence="3 4" key="1">
    <citation type="journal article" date="2019" name="Syst. Appl. Microbiol.">
        <title>Characterization of Bifidobacterium species in feaces of the Egyptian fruit bat: Description of B. vespertilionis sp. nov. and B. rousetti sp. nov.</title>
        <authorList>
            <person name="Modesto M."/>
            <person name="Satti M."/>
            <person name="Watanabe K."/>
            <person name="Puglisi E."/>
            <person name="Morelli L."/>
            <person name="Huang C.-H."/>
            <person name="Liou J.-S."/>
            <person name="Miyashita M."/>
            <person name="Tamura T."/>
            <person name="Saito S."/>
            <person name="Mori K."/>
            <person name="Huang L."/>
            <person name="Sciavilla P."/>
            <person name="Sandri C."/>
            <person name="Spiezio C."/>
            <person name="Vitali F."/>
            <person name="Cavalieri D."/>
            <person name="Perpetuini G."/>
            <person name="Tofalo R."/>
            <person name="Bonetti A."/>
            <person name="Arita M."/>
            <person name="Mattarelli P."/>
        </authorList>
    </citation>
    <scope>NUCLEOTIDE SEQUENCE [LARGE SCALE GENOMIC DNA]</scope>
    <source>
        <strain evidence="1 4">RST16</strain>
        <strain evidence="2 3">RST8</strain>
    </source>
</reference>
<dbReference type="Gene3D" id="3.30.2020.10">
    <property type="entry name" value="NE0471-like N-terminal domain"/>
    <property type="match status" value="1"/>
</dbReference>
<organism evidence="2 3">
    <name type="scientific">Bifidobacterium vespertilionis</name>
    <dbReference type="NCBI Taxonomy" id="2562524"/>
    <lineage>
        <taxon>Bacteria</taxon>
        <taxon>Bacillati</taxon>
        <taxon>Actinomycetota</taxon>
        <taxon>Actinomycetes</taxon>
        <taxon>Bifidobacteriales</taxon>
        <taxon>Bifidobacteriaceae</taxon>
        <taxon>Bifidobacterium</taxon>
    </lineage>
</organism>
<comment type="caution">
    <text evidence="2">The sequence shown here is derived from an EMBL/GenBank/DDBJ whole genome shotgun (WGS) entry which is preliminary data.</text>
</comment>
<dbReference type="EMBL" id="RZOA01000004">
    <property type="protein sequence ID" value="KAA8824078.1"/>
    <property type="molecule type" value="Genomic_DNA"/>
</dbReference>
<dbReference type="Pfam" id="PF10387">
    <property type="entry name" value="DUF2442"/>
    <property type="match status" value="1"/>
</dbReference>
<dbReference type="RefSeq" id="WP_150353485.1">
    <property type="nucleotide sequence ID" value="NZ_JAFEJW010000006.1"/>
</dbReference>
<proteinExistence type="predicted"/>
<dbReference type="EMBL" id="RZNZ01000001">
    <property type="protein sequence ID" value="KAA8822637.1"/>
    <property type="molecule type" value="Genomic_DNA"/>
</dbReference>
<protein>
    <submittedName>
        <fullName evidence="2">DUF2442 domain-containing protein</fullName>
    </submittedName>
</protein>
<dbReference type="InterPro" id="IPR018841">
    <property type="entry name" value="DUF2442"/>
</dbReference>
<keyword evidence="4" id="KW-1185">Reference proteome</keyword>